<protein>
    <submittedName>
        <fullName evidence="1">Uncharacterized protein</fullName>
    </submittedName>
</protein>
<accession>A0A2A2TEZ1</accession>
<keyword evidence="2" id="KW-1185">Reference proteome</keyword>
<proteinExistence type="predicted"/>
<dbReference type="RefSeq" id="WP_095723485.1">
    <property type="nucleotide sequence ID" value="NZ_NTFS01000269.1"/>
</dbReference>
<gene>
    <name evidence="1" type="ORF">CK510_20615</name>
</gene>
<dbReference type="AlphaFoldDB" id="A0A2A2TEZ1"/>
<organism evidence="1 2">
    <name type="scientific">Brunnivagina elsteri CCALA 953</name>
    <dbReference type="NCBI Taxonomy" id="987040"/>
    <lineage>
        <taxon>Bacteria</taxon>
        <taxon>Bacillati</taxon>
        <taxon>Cyanobacteriota</taxon>
        <taxon>Cyanophyceae</taxon>
        <taxon>Nostocales</taxon>
        <taxon>Calotrichaceae</taxon>
        <taxon>Brunnivagina</taxon>
    </lineage>
</organism>
<evidence type="ECO:0000313" key="2">
    <source>
        <dbReference type="Proteomes" id="UP000218238"/>
    </source>
</evidence>
<evidence type="ECO:0000313" key="1">
    <source>
        <dbReference type="EMBL" id="PAX52198.1"/>
    </source>
</evidence>
<dbReference type="EMBL" id="NTFS01000269">
    <property type="protein sequence ID" value="PAX52198.1"/>
    <property type="molecule type" value="Genomic_DNA"/>
</dbReference>
<dbReference type="Proteomes" id="UP000218238">
    <property type="component" value="Unassembled WGS sequence"/>
</dbReference>
<reference evidence="1 2" key="1">
    <citation type="submission" date="2017-08" db="EMBL/GenBank/DDBJ databases">
        <title>Draft genome sequence of filamentous cyanobacterium Calothrix elsteri CCALA 953.</title>
        <authorList>
            <person name="Gagunashvili A.N."/>
            <person name="Elster J."/>
            <person name="Andresson O.S."/>
        </authorList>
    </citation>
    <scope>NUCLEOTIDE SEQUENCE [LARGE SCALE GENOMIC DNA]</scope>
    <source>
        <strain evidence="1 2">CCALA 953</strain>
    </source>
</reference>
<name>A0A2A2TEZ1_9CYAN</name>
<comment type="caution">
    <text evidence="1">The sequence shown here is derived from an EMBL/GenBank/DDBJ whole genome shotgun (WGS) entry which is preliminary data.</text>
</comment>
<sequence>MSHLEPQYSSIYDFDTDSDLLAEGIIDADDLAAIAGLQMQQEELSRLEDEELEKWLEIKMPEEKQPNIVPNSLPNILDEEVF</sequence>